<dbReference type="Gene3D" id="1.20.120.520">
    <property type="entry name" value="nmb1532 protein domain like"/>
    <property type="match status" value="1"/>
</dbReference>
<comment type="caution">
    <text evidence="3">The sequence shown here is derived from an EMBL/GenBank/DDBJ whole genome shotgun (WGS) entry which is preliminary data.</text>
</comment>
<dbReference type="EMBL" id="JASVDS010000005">
    <property type="protein sequence ID" value="MDL5033841.1"/>
    <property type="molecule type" value="Genomic_DNA"/>
</dbReference>
<evidence type="ECO:0000259" key="2">
    <source>
        <dbReference type="Pfam" id="PF01814"/>
    </source>
</evidence>
<dbReference type="RefSeq" id="WP_285983916.1">
    <property type="nucleotide sequence ID" value="NZ_JASVDS010000005.1"/>
</dbReference>
<feature type="compositionally biased region" description="Low complexity" evidence="1">
    <location>
        <begin position="232"/>
        <end position="248"/>
    </location>
</feature>
<organism evidence="3 4">
    <name type="scientific">Roseateles subflavus</name>
    <dbReference type="NCBI Taxonomy" id="3053353"/>
    <lineage>
        <taxon>Bacteria</taxon>
        <taxon>Pseudomonadati</taxon>
        <taxon>Pseudomonadota</taxon>
        <taxon>Betaproteobacteria</taxon>
        <taxon>Burkholderiales</taxon>
        <taxon>Sphaerotilaceae</taxon>
        <taxon>Roseateles</taxon>
    </lineage>
</organism>
<reference evidence="3 4" key="1">
    <citation type="submission" date="2023-06" db="EMBL/GenBank/DDBJ databases">
        <title>Pelomonas sp. APW6 16S ribosomal RNA gene genome sequencing and assembly.</title>
        <authorList>
            <person name="Woo H."/>
        </authorList>
    </citation>
    <scope>NUCLEOTIDE SEQUENCE [LARGE SCALE GENOMIC DNA]</scope>
    <source>
        <strain evidence="3 4">APW6</strain>
    </source>
</reference>
<dbReference type="Pfam" id="PF01814">
    <property type="entry name" value="Hemerythrin"/>
    <property type="match status" value="1"/>
</dbReference>
<feature type="domain" description="Hemerythrin-like" evidence="2">
    <location>
        <begin position="38"/>
        <end position="156"/>
    </location>
</feature>
<name>A0ABT7LLV0_9BURK</name>
<feature type="compositionally biased region" description="Low complexity" evidence="1">
    <location>
        <begin position="9"/>
        <end position="29"/>
    </location>
</feature>
<dbReference type="PANTHER" id="PTHR35585">
    <property type="entry name" value="HHE DOMAIN PROTEIN (AFU_ORTHOLOGUE AFUA_4G00730)"/>
    <property type="match status" value="1"/>
</dbReference>
<feature type="region of interest" description="Disordered" evidence="1">
    <location>
        <begin position="1"/>
        <end position="31"/>
    </location>
</feature>
<dbReference type="Proteomes" id="UP001238603">
    <property type="component" value="Unassembled WGS sequence"/>
</dbReference>
<evidence type="ECO:0000313" key="4">
    <source>
        <dbReference type="Proteomes" id="UP001238603"/>
    </source>
</evidence>
<protein>
    <submittedName>
        <fullName evidence="3">Hemerythrin domain-containing protein</fullName>
    </submittedName>
</protein>
<keyword evidence="4" id="KW-1185">Reference proteome</keyword>
<dbReference type="CDD" id="cd12108">
    <property type="entry name" value="Hr-like"/>
    <property type="match status" value="1"/>
</dbReference>
<dbReference type="PANTHER" id="PTHR35585:SF1">
    <property type="entry name" value="HHE DOMAIN PROTEIN (AFU_ORTHOLOGUE AFUA_4G00730)"/>
    <property type="match status" value="1"/>
</dbReference>
<proteinExistence type="predicted"/>
<evidence type="ECO:0000256" key="1">
    <source>
        <dbReference type="SAM" id="MobiDB-lite"/>
    </source>
</evidence>
<sequence length="260" mass="28325">MPTAPSGDTARAGTSSRVSRSRSGTSSRALSKARNELISQLKDDHQRVKKAYSRYRRLDAEQDADTRAALVTQVLDELELHARLEETLLYPAAREVLEDTDQISEAVVEHEMLHLLIGQLRGLPPGTDEHQARFTVLCEYTLHHVKEEEREMFPQLMKVKLDWLQMAREFGERRAAYCSDGGEEGDATPQDRSRDDGVGRLGIGTDEPPEAADGGSDDAATPPPEAQTGRTGKSARAASGQASRSPGGHAAGHGDEKESA</sequence>
<feature type="compositionally biased region" description="Basic and acidic residues" evidence="1">
    <location>
        <begin position="189"/>
        <end position="198"/>
    </location>
</feature>
<accession>A0ABT7LLV0</accession>
<dbReference type="InterPro" id="IPR012312">
    <property type="entry name" value="Hemerythrin-like"/>
</dbReference>
<gene>
    <name evidence="3" type="ORF">QRD43_18165</name>
</gene>
<evidence type="ECO:0000313" key="3">
    <source>
        <dbReference type="EMBL" id="MDL5033841.1"/>
    </source>
</evidence>
<feature type="region of interest" description="Disordered" evidence="1">
    <location>
        <begin position="178"/>
        <end position="260"/>
    </location>
</feature>